<feature type="transmembrane region" description="Helical" evidence="2">
    <location>
        <begin position="169"/>
        <end position="188"/>
    </location>
</feature>
<sequence length="444" mass="48894">MAIYGICLSFVADGKLTFKWLFTRGRVGMVIATIAGAGANVDDFFVPVFAGILALLLSDVLFFAFIRPMCVRARRAADAANSQLELRRQHELRVENARIAEYWPVAPRATWRPRDPREIADAFKTTAAGTDAARHSYHLDRELARARDDHEQLLRVSDYEQLLRRRVALVYWAVCLVARVAESAGLIATGAGGAAGQIWTALVVVASTACFFASPASQAACLRNAHYLVACFTFGNHALRALRLTQLSDDERAHELSRARASACHPLYYVLVAFQGICHSFITGGQFKLFQYGFAVVNVGLSLAVIRGAGADASDFLTPLVGWVLTVLLADGCFFVLVRPLWLESQRAADRQLEIRVDRVRRARARIAAERRQDAPRELKDSPARELETPAAETDAPRDRENSEPSSRPGDEAAPRACSSFLDAAGRRQEIMVEGADRGVPLRV</sequence>
<comment type="caution">
    <text evidence="3">The sequence shown here is derived from an EMBL/GenBank/DDBJ whole genome shotgun (WGS) entry which is preliminary data.</text>
</comment>
<accession>A0ABR1FIM0</accession>
<gene>
    <name evidence="3" type="ORF">SO694_0047401</name>
</gene>
<feature type="transmembrane region" description="Helical" evidence="2">
    <location>
        <begin position="21"/>
        <end position="38"/>
    </location>
</feature>
<evidence type="ECO:0000313" key="3">
    <source>
        <dbReference type="EMBL" id="KAK7231459.1"/>
    </source>
</evidence>
<reference evidence="3 4" key="1">
    <citation type="submission" date="2024-03" db="EMBL/GenBank/DDBJ databases">
        <title>Aureococcus anophagefferens CCMP1851 and Kratosvirus quantuckense: Draft genome of a second virus-susceptible host strain in the model system.</title>
        <authorList>
            <person name="Chase E."/>
            <person name="Truchon A.R."/>
            <person name="Schepens W."/>
            <person name="Wilhelm S.W."/>
        </authorList>
    </citation>
    <scope>NUCLEOTIDE SEQUENCE [LARGE SCALE GENOMIC DNA]</scope>
    <source>
        <strain evidence="3 4">CCMP1851</strain>
    </source>
</reference>
<organism evidence="3 4">
    <name type="scientific">Aureococcus anophagefferens</name>
    <name type="common">Harmful bloom alga</name>
    <dbReference type="NCBI Taxonomy" id="44056"/>
    <lineage>
        <taxon>Eukaryota</taxon>
        <taxon>Sar</taxon>
        <taxon>Stramenopiles</taxon>
        <taxon>Ochrophyta</taxon>
        <taxon>Pelagophyceae</taxon>
        <taxon>Pelagomonadales</taxon>
        <taxon>Pelagomonadaceae</taxon>
        <taxon>Aureococcus</taxon>
    </lineage>
</organism>
<feature type="transmembrane region" description="Helical" evidence="2">
    <location>
        <begin position="316"/>
        <end position="338"/>
    </location>
</feature>
<keyword evidence="2" id="KW-1133">Transmembrane helix</keyword>
<evidence type="ECO:0000256" key="1">
    <source>
        <dbReference type="SAM" id="MobiDB-lite"/>
    </source>
</evidence>
<dbReference type="Proteomes" id="UP001363151">
    <property type="component" value="Unassembled WGS sequence"/>
</dbReference>
<dbReference type="EMBL" id="JBBJCI010000409">
    <property type="protein sequence ID" value="KAK7231459.1"/>
    <property type="molecule type" value="Genomic_DNA"/>
</dbReference>
<evidence type="ECO:0000313" key="4">
    <source>
        <dbReference type="Proteomes" id="UP001363151"/>
    </source>
</evidence>
<keyword evidence="2" id="KW-0472">Membrane</keyword>
<proteinExistence type="predicted"/>
<keyword evidence="2" id="KW-0812">Transmembrane</keyword>
<feature type="compositionally biased region" description="Basic and acidic residues" evidence="1">
    <location>
        <begin position="371"/>
        <end position="388"/>
    </location>
</feature>
<feature type="transmembrane region" description="Helical" evidence="2">
    <location>
        <begin position="289"/>
        <end position="310"/>
    </location>
</feature>
<feature type="compositionally biased region" description="Basic and acidic residues" evidence="1">
    <location>
        <begin position="395"/>
        <end position="414"/>
    </location>
</feature>
<feature type="transmembrane region" description="Helical" evidence="2">
    <location>
        <begin position="44"/>
        <end position="66"/>
    </location>
</feature>
<protein>
    <submittedName>
        <fullName evidence="3">Uncharacterized protein</fullName>
    </submittedName>
</protein>
<feature type="region of interest" description="Disordered" evidence="1">
    <location>
        <begin position="371"/>
        <end position="419"/>
    </location>
</feature>
<keyword evidence="4" id="KW-1185">Reference proteome</keyword>
<evidence type="ECO:0000256" key="2">
    <source>
        <dbReference type="SAM" id="Phobius"/>
    </source>
</evidence>
<feature type="transmembrane region" description="Helical" evidence="2">
    <location>
        <begin position="194"/>
        <end position="213"/>
    </location>
</feature>
<name>A0ABR1FIM0_AURAN</name>